<dbReference type="InterPro" id="IPR000644">
    <property type="entry name" value="CBS_dom"/>
</dbReference>
<evidence type="ECO:0000256" key="1">
    <source>
        <dbReference type="ARBA" id="ARBA00004141"/>
    </source>
</evidence>
<keyword evidence="8" id="KW-0129">CBS domain</keyword>
<dbReference type="SMART" id="SM00924">
    <property type="entry name" value="MgtE_N"/>
    <property type="match status" value="1"/>
</dbReference>
<dbReference type="SMART" id="SM00116">
    <property type="entry name" value="CBS"/>
    <property type="match status" value="2"/>
</dbReference>
<dbReference type="Proteomes" id="UP000320801">
    <property type="component" value="Unassembled WGS sequence"/>
</dbReference>
<name>A0A507SN51_9BACT</name>
<evidence type="ECO:0000256" key="6">
    <source>
        <dbReference type="ARBA" id="ARBA00022989"/>
    </source>
</evidence>
<dbReference type="GO" id="GO:0046872">
    <property type="term" value="F:metal ion binding"/>
    <property type="evidence" value="ECO:0007669"/>
    <property type="project" value="UniProtKB-KW"/>
</dbReference>
<dbReference type="GO" id="GO:0015095">
    <property type="term" value="F:magnesium ion transmembrane transporter activity"/>
    <property type="evidence" value="ECO:0007669"/>
    <property type="project" value="UniProtKB-UniRule"/>
</dbReference>
<feature type="transmembrane region" description="Helical" evidence="9">
    <location>
        <begin position="363"/>
        <end position="386"/>
    </location>
</feature>
<dbReference type="OrthoDB" id="9790355at2"/>
<comment type="subunit">
    <text evidence="9">Homodimer.</text>
</comment>
<proteinExistence type="inferred from homology"/>
<dbReference type="CDD" id="cd04606">
    <property type="entry name" value="CBS_pair_Mg_transporter"/>
    <property type="match status" value="1"/>
</dbReference>
<keyword evidence="9" id="KW-1003">Cell membrane</keyword>
<dbReference type="Pfam" id="PF03448">
    <property type="entry name" value="MgtE_N"/>
    <property type="match status" value="1"/>
</dbReference>
<dbReference type="Gene3D" id="1.10.357.20">
    <property type="entry name" value="SLC41 divalent cation transporters, integral membrane domain"/>
    <property type="match status" value="1"/>
</dbReference>
<comment type="subcellular location">
    <subcellularLocation>
        <location evidence="9">Cell membrane</location>
        <topology evidence="9">Multi-pass membrane protein</topology>
    </subcellularLocation>
    <subcellularLocation>
        <location evidence="1">Membrane</location>
        <topology evidence="1">Multi-pass membrane protein</topology>
    </subcellularLocation>
</comment>
<keyword evidence="9" id="KW-0479">Metal-binding</keyword>
<feature type="transmembrane region" description="Helical" evidence="9">
    <location>
        <begin position="277"/>
        <end position="297"/>
    </location>
</feature>
<dbReference type="GO" id="GO:0005886">
    <property type="term" value="C:plasma membrane"/>
    <property type="evidence" value="ECO:0007669"/>
    <property type="project" value="UniProtKB-SubCell"/>
</dbReference>
<dbReference type="InterPro" id="IPR006668">
    <property type="entry name" value="Mg_transptr_MgtE_intracell_dom"/>
</dbReference>
<dbReference type="SUPFAM" id="SSF158791">
    <property type="entry name" value="MgtE N-terminal domain-like"/>
    <property type="match status" value="1"/>
</dbReference>
<keyword evidence="6 9" id="KW-1133">Transmembrane helix</keyword>
<comment type="function">
    <text evidence="9">Acts as a magnesium transporter.</text>
</comment>
<gene>
    <name evidence="11" type="primary">mgtE</name>
    <name evidence="11" type="ORF">E1I18_02475</name>
</gene>
<evidence type="ECO:0000256" key="3">
    <source>
        <dbReference type="ARBA" id="ARBA00022448"/>
    </source>
</evidence>
<keyword evidence="12" id="KW-1185">Reference proteome</keyword>
<dbReference type="SUPFAM" id="SSF161093">
    <property type="entry name" value="MgtE membrane domain-like"/>
    <property type="match status" value="1"/>
</dbReference>
<dbReference type="InterPro" id="IPR006669">
    <property type="entry name" value="MgtE_transporter"/>
</dbReference>
<evidence type="ECO:0000256" key="8">
    <source>
        <dbReference type="PROSITE-ProRule" id="PRU00703"/>
    </source>
</evidence>
<keyword evidence="7 9" id="KW-0472">Membrane</keyword>
<keyword evidence="5 9" id="KW-0460">Magnesium</keyword>
<evidence type="ECO:0000259" key="10">
    <source>
        <dbReference type="PROSITE" id="PS51371"/>
    </source>
</evidence>
<dbReference type="SUPFAM" id="SSF54631">
    <property type="entry name" value="CBS-domain pair"/>
    <property type="match status" value="1"/>
</dbReference>
<evidence type="ECO:0000256" key="5">
    <source>
        <dbReference type="ARBA" id="ARBA00022842"/>
    </source>
</evidence>
<dbReference type="PANTHER" id="PTHR43773:SF1">
    <property type="entry name" value="MAGNESIUM TRANSPORTER MGTE"/>
    <property type="match status" value="1"/>
</dbReference>
<keyword evidence="3 9" id="KW-0813">Transport</keyword>
<protein>
    <recommendedName>
        <fullName evidence="9">Magnesium transporter MgtE</fullName>
    </recommendedName>
</protein>
<dbReference type="PANTHER" id="PTHR43773">
    <property type="entry name" value="MAGNESIUM TRANSPORTER MGTE"/>
    <property type="match status" value="1"/>
</dbReference>
<feature type="transmembrane region" description="Helical" evidence="9">
    <location>
        <begin position="447"/>
        <end position="464"/>
    </location>
</feature>
<evidence type="ECO:0000313" key="11">
    <source>
        <dbReference type="EMBL" id="TQC51464.1"/>
    </source>
</evidence>
<evidence type="ECO:0000256" key="2">
    <source>
        <dbReference type="ARBA" id="ARBA00009749"/>
    </source>
</evidence>
<dbReference type="InterPro" id="IPR046342">
    <property type="entry name" value="CBS_dom_sf"/>
</dbReference>
<feature type="domain" description="CBS" evidence="10">
    <location>
        <begin position="190"/>
        <end position="246"/>
    </location>
</feature>
<keyword evidence="4 9" id="KW-0812">Transmembrane</keyword>
<dbReference type="NCBIfam" id="TIGR00400">
    <property type="entry name" value="mgtE"/>
    <property type="match status" value="1"/>
</dbReference>
<accession>A0A507SN51</accession>
<dbReference type="Pfam" id="PF01769">
    <property type="entry name" value="MgtE"/>
    <property type="match status" value="1"/>
</dbReference>
<dbReference type="InterPro" id="IPR038076">
    <property type="entry name" value="MgtE_N_sf"/>
</dbReference>
<organism evidence="11 12">
    <name type="scientific">Mycoplasmopsis mucosicanis</name>
    <dbReference type="NCBI Taxonomy" id="458208"/>
    <lineage>
        <taxon>Bacteria</taxon>
        <taxon>Bacillati</taxon>
        <taxon>Mycoplasmatota</taxon>
        <taxon>Mycoplasmoidales</taxon>
        <taxon>Metamycoplasmataceae</taxon>
        <taxon>Mycoplasmopsis</taxon>
    </lineage>
</organism>
<dbReference type="InterPro" id="IPR006667">
    <property type="entry name" value="SLC41_membr_dom"/>
</dbReference>
<dbReference type="EMBL" id="SMDN01000008">
    <property type="protein sequence ID" value="TQC51464.1"/>
    <property type="molecule type" value="Genomic_DNA"/>
</dbReference>
<dbReference type="Pfam" id="PF00571">
    <property type="entry name" value="CBS"/>
    <property type="match status" value="1"/>
</dbReference>
<evidence type="ECO:0000313" key="12">
    <source>
        <dbReference type="Proteomes" id="UP000320801"/>
    </source>
</evidence>
<evidence type="ECO:0000256" key="7">
    <source>
        <dbReference type="ARBA" id="ARBA00023136"/>
    </source>
</evidence>
<sequence>MIALEKNFRAARELVDEIPNADIASALGELTKDDQLKFLRMLKTPDAAEVFSYLETEMQTNLALSFTEEWGMKLLQELQSDELADVLEELPANVTSKIIAYTPQEKRNEINKILSYAEDEVGSIMSVDISSIQSTYTCEQALAKIKRDYNKKNAELVHYYYVVSPTQKLLGALTLEEIVFADANKKIEDIYSPVTSIKANEKSENAAKIFSEHDMSVLPVTNQDNRLIGMITSDDVIDVIHDEATEDIYKMAGINTKIADAEDYLKTPWYSLLRQRILWGIMILLFSTILEVCSYFLFKSSFQKIEPNLNIISLFVAFVVFIPTINTAVKNGGIQSNTTVKRVLTLDLIDSKDYGKVLLKETLVGFTLGVCLALINVGRLAIFLGSTRDLIQYAAQSWSIIIGSSIALILSLTLIKFVSALIPILYAKHKKDPANFSSVLLQSCAELMSSLLIFGIVFMCLQLFK</sequence>
<dbReference type="Gene3D" id="1.25.60.10">
    <property type="entry name" value="MgtE N-terminal domain-like"/>
    <property type="match status" value="1"/>
</dbReference>
<feature type="transmembrane region" description="Helical" evidence="9">
    <location>
        <begin position="398"/>
        <end position="427"/>
    </location>
</feature>
<dbReference type="InterPro" id="IPR036739">
    <property type="entry name" value="SLC41_membr_dom_sf"/>
</dbReference>
<reference evidence="11 12" key="1">
    <citation type="submission" date="2019-03" db="EMBL/GenBank/DDBJ databases">
        <title>Characterization of a novel Mycoplasma cynos real-time PCR assay.</title>
        <authorList>
            <person name="Tallmadge R.L."/>
            <person name="Mitchell P.K."/>
            <person name="Goodman L."/>
        </authorList>
    </citation>
    <scope>NUCLEOTIDE SEQUENCE [LARGE SCALE GENOMIC DNA]</scope>
    <source>
        <strain evidence="11 12">1642</strain>
    </source>
</reference>
<feature type="transmembrane region" description="Helical" evidence="9">
    <location>
        <begin position="309"/>
        <end position="329"/>
    </location>
</feature>
<evidence type="ECO:0000256" key="9">
    <source>
        <dbReference type="RuleBase" id="RU362011"/>
    </source>
</evidence>
<comment type="caution">
    <text evidence="11">The sequence shown here is derived from an EMBL/GenBank/DDBJ whole genome shotgun (WGS) entry which is preliminary data.</text>
</comment>
<dbReference type="PROSITE" id="PS51371">
    <property type="entry name" value="CBS"/>
    <property type="match status" value="1"/>
</dbReference>
<evidence type="ECO:0000256" key="4">
    <source>
        <dbReference type="ARBA" id="ARBA00022692"/>
    </source>
</evidence>
<comment type="similarity">
    <text evidence="2 9">Belongs to the SLC41A transporter family.</text>
</comment>
<dbReference type="AlphaFoldDB" id="A0A507SN51"/>
<dbReference type="Gene3D" id="3.10.580.10">
    <property type="entry name" value="CBS-domain"/>
    <property type="match status" value="1"/>
</dbReference>